<feature type="compositionally biased region" description="Basic and acidic residues" evidence="1">
    <location>
        <begin position="446"/>
        <end position="460"/>
    </location>
</feature>
<keyword evidence="3" id="KW-1185">Reference proteome</keyword>
<dbReference type="GeneID" id="87889302"/>
<gene>
    <name evidence="2" type="ORF">B0T15DRAFT_558538</name>
</gene>
<feature type="compositionally biased region" description="Low complexity" evidence="1">
    <location>
        <begin position="821"/>
        <end position="836"/>
    </location>
</feature>
<dbReference type="RefSeq" id="XP_062720413.1">
    <property type="nucleotide sequence ID" value="XM_062870473.1"/>
</dbReference>
<feature type="compositionally biased region" description="Polar residues" evidence="1">
    <location>
        <begin position="854"/>
        <end position="863"/>
    </location>
</feature>
<evidence type="ECO:0000313" key="2">
    <source>
        <dbReference type="EMBL" id="KAK3304633.1"/>
    </source>
</evidence>
<evidence type="ECO:0000256" key="1">
    <source>
        <dbReference type="SAM" id="MobiDB-lite"/>
    </source>
</evidence>
<evidence type="ECO:0000313" key="3">
    <source>
        <dbReference type="Proteomes" id="UP001273166"/>
    </source>
</evidence>
<accession>A0AAJ0GR58</accession>
<reference evidence="2" key="1">
    <citation type="journal article" date="2023" name="Mol. Phylogenet. Evol.">
        <title>Genome-scale phylogeny and comparative genomics of the fungal order Sordariales.</title>
        <authorList>
            <person name="Hensen N."/>
            <person name="Bonometti L."/>
            <person name="Westerberg I."/>
            <person name="Brannstrom I.O."/>
            <person name="Guillou S."/>
            <person name="Cros-Aarteil S."/>
            <person name="Calhoun S."/>
            <person name="Haridas S."/>
            <person name="Kuo A."/>
            <person name="Mondo S."/>
            <person name="Pangilinan J."/>
            <person name="Riley R."/>
            <person name="LaButti K."/>
            <person name="Andreopoulos B."/>
            <person name="Lipzen A."/>
            <person name="Chen C."/>
            <person name="Yan M."/>
            <person name="Daum C."/>
            <person name="Ng V."/>
            <person name="Clum A."/>
            <person name="Steindorff A."/>
            <person name="Ohm R.A."/>
            <person name="Martin F."/>
            <person name="Silar P."/>
            <person name="Natvig D.O."/>
            <person name="Lalanne C."/>
            <person name="Gautier V."/>
            <person name="Ament-Velasquez S.L."/>
            <person name="Kruys A."/>
            <person name="Hutchinson M.I."/>
            <person name="Powell A.J."/>
            <person name="Barry K."/>
            <person name="Miller A.N."/>
            <person name="Grigoriev I.V."/>
            <person name="Debuchy R."/>
            <person name="Gladieux P."/>
            <person name="Hiltunen Thoren M."/>
            <person name="Johannesson H."/>
        </authorList>
    </citation>
    <scope>NUCLEOTIDE SEQUENCE</scope>
    <source>
        <strain evidence="2">CBS 333.67</strain>
    </source>
</reference>
<dbReference type="EMBL" id="JAUDZG010000005">
    <property type="protein sequence ID" value="KAK3304633.1"/>
    <property type="molecule type" value="Genomic_DNA"/>
</dbReference>
<comment type="caution">
    <text evidence="2">The sequence shown here is derived from an EMBL/GenBank/DDBJ whole genome shotgun (WGS) entry which is preliminary data.</text>
</comment>
<feature type="region of interest" description="Disordered" evidence="1">
    <location>
        <begin position="380"/>
        <end position="425"/>
    </location>
</feature>
<feature type="compositionally biased region" description="Basic and acidic residues" evidence="1">
    <location>
        <begin position="624"/>
        <end position="640"/>
    </location>
</feature>
<feature type="region of interest" description="Disordered" evidence="1">
    <location>
        <begin position="806"/>
        <end position="886"/>
    </location>
</feature>
<feature type="region of interest" description="Disordered" evidence="1">
    <location>
        <begin position="611"/>
        <end position="647"/>
    </location>
</feature>
<dbReference type="Proteomes" id="UP001273166">
    <property type="component" value="Unassembled WGS sequence"/>
</dbReference>
<sequence>MEHDPRQSIHEICLAREMAVRPGKPMLVTVRSASALVPRSRPIGEDAVADHQSENVPGVVPRGHNVSGRTVSGPRVLFMLETDAWSTFPNPGCSHERWCGHMPRPRILFRPDGEEPVGGANDLLRGLSRSGTGLPTLPLPQIQTAPEHCIVTATLNLLRADMAENTMDDPFHQSPSELPSELGPFLLRAISSGGSFVPAELEYRLPAEQHRSTLRTVDWIMNLPEAATTAPGHAPPLAAMESNHAGNRVVMGNSDREHHYQMPGESAIRGNFIPLSTSFQARSPSPRRKQGSHVLQLSLTDSQMDKLTAALSSEGDDEPFARGRPRDTAQNNEPVRNIEQNTGGSMRATTTTRSRTRSLSPVKSGLIKTPVTQSIRQGIAYGNASRSPGKAQEVRFADRTTPAANGTPSRSGKRAVRGPPPPIDTDIARYYAKQEAAFDRPIIVHRPPERDASPVRDDPNQRNPFERSSSVYSQDSTKERHPTRISPLRIHKHYEPKHVSILQDYAQKADKGSAGLDINGTADESSSGAEQSYTPLAPFLAQGPTIRKASKTMIGEGGWLENTSRPAPTGSPNRAGGFLGNMIKKAKEMASKEPPLPQSLTQNTYTVQTTNTFPQISEAGSDNRAQRKSRESDKDRDKGRPASRGLAISLSPREQSLLYCELEFVLATALNDYITAQFNAGRLEADRLKKVAEDWQRKGRPKVVGFRYDLETQLDLVRMHVHDFKFYSRVAATTALLGIIDTMKANARVLRIRTFCQPDTVVAKQLLDSQSLFNILGCPEDQQIKLAEIFAFFKAAIERERLLAKQEQEQEHQGHDHGHGQETTAGTSTAATAPSTMRNSRSPKHQGGGETSDWWATTATTQIHRSDPHAAGIGGMDPAQYDQQNE</sequence>
<feature type="compositionally biased region" description="Basic and acidic residues" evidence="1">
    <location>
        <begin position="806"/>
        <end position="820"/>
    </location>
</feature>
<feature type="region of interest" description="Disordered" evidence="1">
    <location>
        <begin position="312"/>
        <end position="362"/>
    </location>
</feature>
<feature type="compositionally biased region" description="Polar residues" evidence="1">
    <location>
        <begin position="328"/>
        <end position="341"/>
    </location>
</feature>
<reference evidence="2" key="2">
    <citation type="submission" date="2023-06" db="EMBL/GenBank/DDBJ databases">
        <authorList>
            <consortium name="Lawrence Berkeley National Laboratory"/>
            <person name="Mondo S.J."/>
            <person name="Hensen N."/>
            <person name="Bonometti L."/>
            <person name="Westerberg I."/>
            <person name="Brannstrom I.O."/>
            <person name="Guillou S."/>
            <person name="Cros-Aarteil S."/>
            <person name="Calhoun S."/>
            <person name="Haridas S."/>
            <person name="Kuo A."/>
            <person name="Pangilinan J."/>
            <person name="Riley R."/>
            <person name="Labutti K."/>
            <person name="Andreopoulos B."/>
            <person name="Lipzen A."/>
            <person name="Chen C."/>
            <person name="Yanf M."/>
            <person name="Daum C."/>
            <person name="Ng V."/>
            <person name="Clum A."/>
            <person name="Steindorff A."/>
            <person name="Ohm R."/>
            <person name="Martin F."/>
            <person name="Silar P."/>
            <person name="Natvig D."/>
            <person name="Lalanne C."/>
            <person name="Gautier V."/>
            <person name="Ament-Velasquez S.L."/>
            <person name="Kruys A."/>
            <person name="Hutchinson M.I."/>
            <person name="Powell A.J."/>
            <person name="Barry K."/>
            <person name="Miller A.N."/>
            <person name="Grigoriev I.V."/>
            <person name="Debuchy R."/>
            <person name="Gladieux P."/>
            <person name="Thoren M.H."/>
            <person name="Johannesson H."/>
        </authorList>
    </citation>
    <scope>NUCLEOTIDE SEQUENCE</scope>
    <source>
        <strain evidence="2">CBS 333.67</strain>
    </source>
</reference>
<organism evidence="2 3">
    <name type="scientific">Chaetomium strumarium</name>
    <dbReference type="NCBI Taxonomy" id="1170767"/>
    <lineage>
        <taxon>Eukaryota</taxon>
        <taxon>Fungi</taxon>
        <taxon>Dikarya</taxon>
        <taxon>Ascomycota</taxon>
        <taxon>Pezizomycotina</taxon>
        <taxon>Sordariomycetes</taxon>
        <taxon>Sordariomycetidae</taxon>
        <taxon>Sordariales</taxon>
        <taxon>Chaetomiaceae</taxon>
        <taxon>Chaetomium</taxon>
    </lineage>
</organism>
<dbReference type="AlphaFoldDB" id="A0AAJ0GR58"/>
<proteinExistence type="predicted"/>
<protein>
    <submittedName>
        <fullName evidence="2">Uncharacterized protein</fullName>
    </submittedName>
</protein>
<feature type="compositionally biased region" description="Low complexity" evidence="1">
    <location>
        <begin position="342"/>
        <end position="360"/>
    </location>
</feature>
<name>A0AAJ0GR58_9PEZI</name>
<feature type="region of interest" description="Disordered" evidence="1">
    <location>
        <begin position="439"/>
        <end position="492"/>
    </location>
</feature>
<feature type="compositionally biased region" description="Polar residues" evidence="1">
    <location>
        <begin position="461"/>
        <end position="475"/>
    </location>
</feature>